<keyword evidence="2" id="KW-1185">Reference proteome</keyword>
<accession>A0ABD1W7H9</accession>
<proteinExistence type="predicted"/>
<comment type="caution">
    <text evidence="1">The sequence shown here is derived from an EMBL/GenBank/DDBJ whole genome shotgun (WGS) entry which is preliminary data.</text>
</comment>
<organism evidence="1 2">
    <name type="scientific">Forsythia ovata</name>
    <dbReference type="NCBI Taxonomy" id="205694"/>
    <lineage>
        <taxon>Eukaryota</taxon>
        <taxon>Viridiplantae</taxon>
        <taxon>Streptophyta</taxon>
        <taxon>Embryophyta</taxon>
        <taxon>Tracheophyta</taxon>
        <taxon>Spermatophyta</taxon>
        <taxon>Magnoliopsida</taxon>
        <taxon>eudicotyledons</taxon>
        <taxon>Gunneridae</taxon>
        <taxon>Pentapetalae</taxon>
        <taxon>asterids</taxon>
        <taxon>lamiids</taxon>
        <taxon>Lamiales</taxon>
        <taxon>Oleaceae</taxon>
        <taxon>Forsythieae</taxon>
        <taxon>Forsythia</taxon>
    </lineage>
</organism>
<dbReference type="Proteomes" id="UP001604277">
    <property type="component" value="Unassembled WGS sequence"/>
</dbReference>
<gene>
    <name evidence="1" type="ORF">Fot_14740</name>
</gene>
<evidence type="ECO:0000313" key="2">
    <source>
        <dbReference type="Proteomes" id="UP001604277"/>
    </source>
</evidence>
<evidence type="ECO:0000313" key="1">
    <source>
        <dbReference type="EMBL" id="KAL2545507.1"/>
    </source>
</evidence>
<dbReference type="EMBL" id="JBFOLJ010000004">
    <property type="protein sequence ID" value="KAL2545507.1"/>
    <property type="molecule type" value="Genomic_DNA"/>
</dbReference>
<protein>
    <submittedName>
        <fullName evidence="1">Uncharacterized protein</fullName>
    </submittedName>
</protein>
<dbReference type="AlphaFoldDB" id="A0ABD1W7H9"/>
<name>A0ABD1W7H9_9LAMI</name>
<sequence length="123" mass="14475">MDWTTSSKRNTDTAIHQSLQNENDYFLFGFVNNFSSAFSELKEEENERLHLRKHAYPDVGKALIEEYLLFSSTNHLFPIKSKKDMKYTRLDQGECENNGTYVGYEELFKFCRVIALENIDFLV</sequence>
<reference evidence="2" key="1">
    <citation type="submission" date="2024-07" db="EMBL/GenBank/DDBJ databases">
        <title>Two chromosome-level genome assemblies of Korean endemic species Abeliophyllum distichum and Forsythia ovata (Oleaceae).</title>
        <authorList>
            <person name="Jang H."/>
        </authorList>
    </citation>
    <scope>NUCLEOTIDE SEQUENCE [LARGE SCALE GENOMIC DNA]</scope>
</reference>